<keyword evidence="1" id="KW-0479">Metal-binding</keyword>
<sequence>MQQCQGTSSSGEQCKRKVNDPSRLCFSHKPCCESFSEECAICLSSFSKGSGIVLACKHRFHKKCIKNISEPICPCCRQEIKEGDVPRKLFQSISKGEEPLFAIMLAIQEEFGLRVYIVSSIQESNFQEE</sequence>
<accession>A0A0N9P8S8</accession>
<dbReference type="PROSITE" id="PS50089">
    <property type="entry name" value="ZF_RING_2"/>
    <property type="match status" value="1"/>
</dbReference>
<protein>
    <submittedName>
        <fullName evidence="3">Putative RING finger E3 ubiquitin ligase</fullName>
    </submittedName>
</protein>
<keyword evidence="1" id="KW-0862">Zinc</keyword>
<reference evidence="3" key="1">
    <citation type="journal article" date="2015" name="Genome Announc.">
        <title>Complete Genome Sequence of a New Member of the Marseilleviridae Recovered from the Brackish Submarine Spring in the Cassis Port-Miou Calanque, France.</title>
        <authorList>
            <person name="Doutre G."/>
            <person name="Arfib B."/>
            <person name="Rochette P."/>
            <person name="Claverie J.M."/>
            <person name="Bonin P."/>
            <person name="Abergel C."/>
        </authorList>
    </citation>
    <scope>NUCLEOTIDE SEQUENCE [LARGE SCALE GENOMIC DNA]</scope>
    <source>
        <strain evidence="3">1</strain>
    </source>
</reference>
<dbReference type="InterPro" id="IPR013083">
    <property type="entry name" value="Znf_RING/FYVE/PHD"/>
</dbReference>
<dbReference type="Proteomes" id="UP000319438">
    <property type="component" value="Segment"/>
</dbReference>
<keyword evidence="3" id="KW-0436">Ligase</keyword>
<keyword evidence="1" id="KW-0863">Zinc-finger</keyword>
<gene>
    <name evidence="3" type="ORF">PMV_193</name>
</gene>
<proteinExistence type="predicted"/>
<evidence type="ECO:0000313" key="3">
    <source>
        <dbReference type="EMBL" id="ALH06891.1"/>
    </source>
</evidence>
<dbReference type="GO" id="GO:0008270">
    <property type="term" value="F:zinc ion binding"/>
    <property type="evidence" value="ECO:0007669"/>
    <property type="project" value="UniProtKB-KW"/>
</dbReference>
<feature type="domain" description="RING-type" evidence="2">
    <location>
        <begin position="39"/>
        <end position="77"/>
    </location>
</feature>
<dbReference type="Pfam" id="PF17123">
    <property type="entry name" value="zf-RING_11"/>
    <property type="match status" value="1"/>
</dbReference>
<organism evidence="3 4">
    <name type="scientific">Port-miou virus</name>
    <dbReference type="NCBI Taxonomy" id="1733873"/>
    <lineage>
        <taxon>Viruses</taxon>
        <taxon>Varidnaviria</taxon>
        <taxon>Bamfordvirae</taxon>
        <taxon>Nucleocytoviricota</taxon>
        <taxon>Megaviricetes</taxon>
        <taxon>Pimascovirales</taxon>
        <taxon>Pimascovirales incertae sedis</taxon>
        <taxon>Marseilleviridae</taxon>
        <taxon>Losannavirus</taxon>
        <taxon>Losannavirus lausannense</taxon>
        <taxon>Lausannevirus</taxon>
    </lineage>
</organism>
<dbReference type="EMBL" id="KT428292">
    <property type="protein sequence ID" value="ALH06891.1"/>
    <property type="molecule type" value="Genomic_DNA"/>
</dbReference>
<evidence type="ECO:0000256" key="1">
    <source>
        <dbReference type="PROSITE-ProRule" id="PRU00175"/>
    </source>
</evidence>
<dbReference type="InterPro" id="IPR001841">
    <property type="entry name" value="Znf_RING"/>
</dbReference>
<dbReference type="SUPFAM" id="SSF57850">
    <property type="entry name" value="RING/U-box"/>
    <property type="match status" value="1"/>
</dbReference>
<evidence type="ECO:0000313" key="4">
    <source>
        <dbReference type="Proteomes" id="UP000319438"/>
    </source>
</evidence>
<evidence type="ECO:0000259" key="2">
    <source>
        <dbReference type="PROSITE" id="PS50089"/>
    </source>
</evidence>
<dbReference type="Gene3D" id="3.30.40.10">
    <property type="entry name" value="Zinc/RING finger domain, C3HC4 (zinc finger)"/>
    <property type="match status" value="1"/>
</dbReference>
<name>A0A0N9P8S8_9VIRU</name>
<dbReference type="GO" id="GO:0016874">
    <property type="term" value="F:ligase activity"/>
    <property type="evidence" value="ECO:0007669"/>
    <property type="project" value="UniProtKB-KW"/>
</dbReference>
<dbReference type="SMART" id="SM00184">
    <property type="entry name" value="RING"/>
    <property type="match status" value="1"/>
</dbReference>